<feature type="domain" description="Reverse transcriptase Ty1/copia-type" evidence="2">
    <location>
        <begin position="244"/>
        <end position="337"/>
    </location>
</feature>
<reference evidence="3" key="1">
    <citation type="journal article" date="2019" name="Sci. Rep.">
        <title>Draft genome of Tanacetum cinerariifolium, the natural source of mosquito coil.</title>
        <authorList>
            <person name="Yamashiro T."/>
            <person name="Shiraishi A."/>
            <person name="Satake H."/>
            <person name="Nakayama K."/>
        </authorList>
    </citation>
    <scope>NUCLEOTIDE SEQUENCE</scope>
</reference>
<feature type="region of interest" description="Disordered" evidence="1">
    <location>
        <begin position="174"/>
        <end position="205"/>
    </location>
</feature>
<proteinExistence type="predicted"/>
<evidence type="ECO:0000313" key="3">
    <source>
        <dbReference type="EMBL" id="GEU54217.1"/>
    </source>
</evidence>
<dbReference type="PANTHER" id="PTHR11439:SF521">
    <property type="entry name" value="RNA-DIRECTED DNA POLYMERASE"/>
    <property type="match status" value="1"/>
</dbReference>
<evidence type="ECO:0000256" key="1">
    <source>
        <dbReference type="SAM" id="MobiDB-lite"/>
    </source>
</evidence>
<name>A0A6L2L092_TANCI</name>
<accession>A0A6L2L092</accession>
<dbReference type="Pfam" id="PF07727">
    <property type="entry name" value="RVT_2"/>
    <property type="match status" value="1"/>
</dbReference>
<protein>
    <recommendedName>
        <fullName evidence="2">Reverse transcriptase Ty1/copia-type domain-containing protein</fullName>
    </recommendedName>
</protein>
<gene>
    <name evidence="3" type="ORF">Tci_026195</name>
</gene>
<dbReference type="Pfam" id="PF14223">
    <property type="entry name" value="Retrotran_gag_2"/>
    <property type="match status" value="1"/>
</dbReference>
<organism evidence="3">
    <name type="scientific">Tanacetum cinerariifolium</name>
    <name type="common">Dalmatian daisy</name>
    <name type="synonym">Chrysanthemum cinerariifolium</name>
    <dbReference type="NCBI Taxonomy" id="118510"/>
    <lineage>
        <taxon>Eukaryota</taxon>
        <taxon>Viridiplantae</taxon>
        <taxon>Streptophyta</taxon>
        <taxon>Embryophyta</taxon>
        <taxon>Tracheophyta</taxon>
        <taxon>Spermatophyta</taxon>
        <taxon>Magnoliopsida</taxon>
        <taxon>eudicotyledons</taxon>
        <taxon>Gunneridae</taxon>
        <taxon>Pentapetalae</taxon>
        <taxon>asterids</taxon>
        <taxon>campanulids</taxon>
        <taxon>Asterales</taxon>
        <taxon>Asteraceae</taxon>
        <taxon>Asteroideae</taxon>
        <taxon>Anthemideae</taxon>
        <taxon>Anthemidinae</taxon>
        <taxon>Tanacetum</taxon>
    </lineage>
</organism>
<dbReference type="Gene3D" id="2.30.240.10">
    <property type="entry name" value="At5g01610-like"/>
    <property type="match status" value="1"/>
</dbReference>
<dbReference type="SUPFAM" id="SSF141562">
    <property type="entry name" value="At5g01610-like"/>
    <property type="match status" value="1"/>
</dbReference>
<comment type="caution">
    <text evidence="3">The sequence shown here is derived from an EMBL/GenBank/DDBJ whole genome shotgun (WGS) entry which is preliminary data.</text>
</comment>
<dbReference type="EMBL" id="BKCJ010003297">
    <property type="protein sequence ID" value="GEU54217.1"/>
    <property type="molecule type" value="Genomic_DNA"/>
</dbReference>
<evidence type="ECO:0000259" key="2">
    <source>
        <dbReference type="Pfam" id="PF07727"/>
    </source>
</evidence>
<dbReference type="PANTHER" id="PTHR11439">
    <property type="entry name" value="GAG-POL-RELATED RETROTRANSPOSON"/>
    <property type="match status" value="1"/>
</dbReference>
<dbReference type="InterPro" id="IPR013103">
    <property type="entry name" value="RVT_2"/>
</dbReference>
<dbReference type="InterPro" id="IPR036758">
    <property type="entry name" value="At5g01610-like"/>
</dbReference>
<sequence length="569" mass="65358">MTHVSSLGYHPLASDLRGYGDTYAPISATEYTVFHIDEPLKQTRKRCKWENDDYICHERILNDMSDALFDVYQNVGSANKLWDQLESKYMAEDAYSKKFLGEAMLTACYLLNKVPNKRNKVTPYELFYKKRPNLSYLRVWGCMAVVRLPELKKKNLGEKVIESRDAMFDEKRFTSIPRPKSPMPSSNEDQIGETPIETPTTRRSNRARVDKSFGSDFQLYLVEGSRDEIGTQLQINLQKKTKVYGTIDKFKVRLVIQGFRQKEEINYFDTYAHVARISTIRLLIALATTYNLVIYQMDVKITFLNDDLKEETPKQWHQIFDEVVLSSGFVLNQCDKCVYCKFDKSGIKREDKYITIAQLHYIEKILKKFECGDCCPVSTPLDPTIKLMPNIGRAVDQLEYSRAIGCLMYAMTSTRLDIAYVVDKLSRYTSNLSTHLWHAVMMVFKYLKKTMDYGLSYVGFPSVLEGYSDASWITNSEYHTSTTEMGTMGMVFLSFYFCILFLSVDGNSEPSAYEVLKSYNLPIGVLPRGALGYTLDRNSGAKNEWGLSPKTKVRVLHTAQLDVTVNSNH</sequence>
<dbReference type="AlphaFoldDB" id="A0A6L2L092"/>